<dbReference type="Gramene" id="AET3Gv20983200.44">
    <property type="protein sequence ID" value="AET3Gv20983200.44"/>
    <property type="gene ID" value="AET3Gv20983200"/>
</dbReference>
<organism evidence="1 2">
    <name type="scientific">Aegilops tauschii subsp. strangulata</name>
    <name type="common">Goatgrass</name>
    <dbReference type="NCBI Taxonomy" id="200361"/>
    <lineage>
        <taxon>Eukaryota</taxon>
        <taxon>Viridiplantae</taxon>
        <taxon>Streptophyta</taxon>
        <taxon>Embryophyta</taxon>
        <taxon>Tracheophyta</taxon>
        <taxon>Spermatophyta</taxon>
        <taxon>Magnoliopsida</taxon>
        <taxon>Liliopsida</taxon>
        <taxon>Poales</taxon>
        <taxon>Poaceae</taxon>
        <taxon>BOP clade</taxon>
        <taxon>Pooideae</taxon>
        <taxon>Triticodae</taxon>
        <taxon>Triticeae</taxon>
        <taxon>Triticinae</taxon>
        <taxon>Aegilops</taxon>
    </lineage>
</organism>
<keyword evidence="2" id="KW-1185">Reference proteome</keyword>
<reference evidence="1" key="3">
    <citation type="journal article" date="2017" name="Nature">
        <title>Genome sequence of the progenitor of the wheat D genome Aegilops tauschii.</title>
        <authorList>
            <person name="Luo M.C."/>
            <person name="Gu Y.Q."/>
            <person name="Puiu D."/>
            <person name="Wang H."/>
            <person name="Twardziok S.O."/>
            <person name="Deal K.R."/>
            <person name="Huo N."/>
            <person name="Zhu T."/>
            <person name="Wang L."/>
            <person name="Wang Y."/>
            <person name="McGuire P.E."/>
            <person name="Liu S."/>
            <person name="Long H."/>
            <person name="Ramasamy R.K."/>
            <person name="Rodriguez J.C."/>
            <person name="Van S.L."/>
            <person name="Yuan L."/>
            <person name="Wang Z."/>
            <person name="Xia Z."/>
            <person name="Xiao L."/>
            <person name="Anderson O.D."/>
            <person name="Ouyang S."/>
            <person name="Liang Y."/>
            <person name="Zimin A.V."/>
            <person name="Pertea G."/>
            <person name="Qi P."/>
            <person name="Bennetzen J.L."/>
            <person name="Dai X."/>
            <person name="Dawson M.W."/>
            <person name="Muller H.G."/>
            <person name="Kugler K."/>
            <person name="Rivarola-Duarte L."/>
            <person name="Spannagl M."/>
            <person name="Mayer K.F.X."/>
            <person name="Lu F.H."/>
            <person name="Bevan M.W."/>
            <person name="Leroy P."/>
            <person name="Li P."/>
            <person name="You F.M."/>
            <person name="Sun Q."/>
            <person name="Liu Z."/>
            <person name="Lyons E."/>
            <person name="Wicker T."/>
            <person name="Salzberg S.L."/>
            <person name="Devos K.M."/>
            <person name="Dvorak J."/>
        </authorList>
    </citation>
    <scope>NUCLEOTIDE SEQUENCE [LARGE SCALE GENOMIC DNA]</scope>
    <source>
        <strain evidence="1">cv. AL8/78</strain>
    </source>
</reference>
<protein>
    <submittedName>
        <fullName evidence="1">Uncharacterized protein</fullName>
    </submittedName>
</protein>
<dbReference type="EnsemblPlants" id="AET3Gv20983200.44">
    <property type="protein sequence ID" value="AET3Gv20983200.44"/>
    <property type="gene ID" value="AET3Gv20983200"/>
</dbReference>
<proteinExistence type="predicted"/>
<sequence length="31" mass="3485">MNPLSFCPLYLLVTSILDHDVAIGCESEQYI</sequence>
<reference evidence="1" key="5">
    <citation type="journal article" date="2021" name="G3 (Bethesda)">
        <title>Aegilops tauschii genome assembly Aet v5.0 features greater sequence contiguity and improved annotation.</title>
        <authorList>
            <person name="Wang L."/>
            <person name="Zhu T."/>
            <person name="Rodriguez J.C."/>
            <person name="Deal K.R."/>
            <person name="Dubcovsky J."/>
            <person name="McGuire P.E."/>
            <person name="Lux T."/>
            <person name="Spannagl M."/>
            <person name="Mayer K.F.X."/>
            <person name="Baldrich P."/>
            <person name="Meyers B.C."/>
            <person name="Huo N."/>
            <person name="Gu Y.Q."/>
            <person name="Zhou H."/>
            <person name="Devos K.M."/>
            <person name="Bennetzen J.L."/>
            <person name="Unver T."/>
            <person name="Budak H."/>
            <person name="Gulick P.J."/>
            <person name="Galiba G."/>
            <person name="Kalapos B."/>
            <person name="Nelson D.R."/>
            <person name="Li P."/>
            <person name="You F.M."/>
            <person name="Luo M.C."/>
            <person name="Dvorak J."/>
        </authorList>
    </citation>
    <scope>NUCLEOTIDE SEQUENCE [LARGE SCALE GENOMIC DNA]</scope>
    <source>
        <strain evidence="1">cv. AL8/78</strain>
    </source>
</reference>
<reference evidence="2" key="2">
    <citation type="journal article" date="2017" name="Nat. Plants">
        <title>The Aegilops tauschii genome reveals multiple impacts of transposons.</title>
        <authorList>
            <person name="Zhao G."/>
            <person name="Zou C."/>
            <person name="Li K."/>
            <person name="Wang K."/>
            <person name="Li T."/>
            <person name="Gao L."/>
            <person name="Zhang X."/>
            <person name="Wang H."/>
            <person name="Yang Z."/>
            <person name="Liu X."/>
            <person name="Jiang W."/>
            <person name="Mao L."/>
            <person name="Kong X."/>
            <person name="Jiao Y."/>
            <person name="Jia J."/>
        </authorList>
    </citation>
    <scope>NUCLEOTIDE SEQUENCE [LARGE SCALE GENOMIC DNA]</scope>
    <source>
        <strain evidence="2">cv. AL8/78</strain>
    </source>
</reference>
<dbReference type="Proteomes" id="UP000015105">
    <property type="component" value="Chromosome 3D"/>
</dbReference>
<dbReference type="AlphaFoldDB" id="A0A453GER3"/>
<reference evidence="1" key="4">
    <citation type="submission" date="2019-03" db="UniProtKB">
        <authorList>
            <consortium name="EnsemblPlants"/>
        </authorList>
    </citation>
    <scope>IDENTIFICATION</scope>
</reference>
<accession>A0A453GER3</accession>
<reference evidence="2" key="1">
    <citation type="journal article" date="2014" name="Science">
        <title>Ancient hybridizations among the ancestral genomes of bread wheat.</title>
        <authorList>
            <consortium name="International Wheat Genome Sequencing Consortium,"/>
            <person name="Marcussen T."/>
            <person name="Sandve S.R."/>
            <person name="Heier L."/>
            <person name="Spannagl M."/>
            <person name="Pfeifer M."/>
            <person name="Jakobsen K.S."/>
            <person name="Wulff B.B."/>
            <person name="Steuernagel B."/>
            <person name="Mayer K.F."/>
            <person name="Olsen O.A."/>
        </authorList>
    </citation>
    <scope>NUCLEOTIDE SEQUENCE [LARGE SCALE GENOMIC DNA]</scope>
    <source>
        <strain evidence="2">cv. AL8/78</strain>
    </source>
</reference>
<name>A0A453GER3_AEGTS</name>
<evidence type="ECO:0000313" key="1">
    <source>
        <dbReference type="EnsemblPlants" id="AET3Gv20983200.44"/>
    </source>
</evidence>
<evidence type="ECO:0000313" key="2">
    <source>
        <dbReference type="Proteomes" id="UP000015105"/>
    </source>
</evidence>